<feature type="domain" description="ACT" evidence="2">
    <location>
        <begin position="70"/>
        <end position="145"/>
    </location>
</feature>
<dbReference type="AlphaFoldDB" id="A0A2U3DAM1"/>
<dbReference type="InterPro" id="IPR045865">
    <property type="entry name" value="ACT-like_dom_sf"/>
</dbReference>
<dbReference type="PIRSF" id="PIRSF025624">
    <property type="entry name" value="ACT_PheB"/>
    <property type="match status" value="1"/>
</dbReference>
<dbReference type="Proteomes" id="UP000245380">
    <property type="component" value="Unassembled WGS sequence"/>
</dbReference>
<dbReference type="Pfam" id="PF13291">
    <property type="entry name" value="ACT_4"/>
    <property type="match status" value="1"/>
</dbReference>
<evidence type="ECO:0000313" key="3">
    <source>
        <dbReference type="EMBL" id="PWI58321.1"/>
    </source>
</evidence>
<proteinExistence type="inferred from homology"/>
<sequence>MSDDPFYLIRYSHLPDVIKRTIQVVELLKREPRFSVSDAVRKVGISRSAYYKYKDAAKPFHAAMQGQIVTLALTLQHQPGILSEVLNTLATQKANILTINQSLPLQGNATVILSLETRNLRGELEETLQLLRSVNGVLQVLLVGQG</sequence>
<evidence type="ECO:0000313" key="4">
    <source>
        <dbReference type="Proteomes" id="UP000245380"/>
    </source>
</evidence>
<accession>A0A2U3DAM1</accession>
<name>A0A2U3DAM1_SULT2</name>
<comment type="similarity">
    <text evidence="1">Belongs to the UPF0735 family.</text>
</comment>
<dbReference type="RefSeq" id="WP_109429824.1">
    <property type="nucleotide sequence ID" value="NZ_MPDK01000004.1"/>
</dbReference>
<dbReference type="CDD" id="cd04888">
    <property type="entry name" value="ACT_PheB-BS"/>
    <property type="match status" value="1"/>
</dbReference>
<dbReference type="OrthoDB" id="9788773at2"/>
<comment type="caution">
    <text evidence="3">The sequence shown here is derived from an EMBL/GenBank/DDBJ whole genome shotgun (WGS) entry which is preliminary data.</text>
</comment>
<dbReference type="Gene3D" id="3.30.70.260">
    <property type="match status" value="1"/>
</dbReference>
<dbReference type="InterPro" id="IPR002912">
    <property type="entry name" value="ACT_dom"/>
</dbReference>
<dbReference type="InterPro" id="IPR008310">
    <property type="entry name" value="UPF0735_ACT_dom-cont"/>
</dbReference>
<dbReference type="PROSITE" id="PS51671">
    <property type="entry name" value="ACT"/>
    <property type="match status" value="1"/>
</dbReference>
<evidence type="ECO:0000256" key="1">
    <source>
        <dbReference type="HAMAP-Rule" id="MF_00707"/>
    </source>
</evidence>
<organism evidence="3 4">
    <name type="scientific">Sulfoacidibacillus thermotolerans</name>
    <name type="common">Acidibacillus sulfuroxidans</name>
    <dbReference type="NCBI Taxonomy" id="1765684"/>
    <lineage>
        <taxon>Bacteria</taxon>
        <taxon>Bacillati</taxon>
        <taxon>Bacillota</taxon>
        <taxon>Bacilli</taxon>
        <taxon>Bacillales</taxon>
        <taxon>Alicyclobacillaceae</taxon>
        <taxon>Sulfoacidibacillus</taxon>
    </lineage>
</organism>
<dbReference type="NCBIfam" id="NF003361">
    <property type="entry name" value="PRK04435.1"/>
    <property type="match status" value="1"/>
</dbReference>
<evidence type="ECO:0000259" key="2">
    <source>
        <dbReference type="PROSITE" id="PS51671"/>
    </source>
</evidence>
<keyword evidence="4" id="KW-1185">Reference proteome</keyword>
<protein>
    <recommendedName>
        <fullName evidence="1">UPF0735 ACT domain-containing protein BM613_03610</fullName>
    </recommendedName>
</protein>
<reference evidence="3 4" key="1">
    <citation type="submission" date="2016-11" db="EMBL/GenBank/DDBJ databases">
        <title>Comparative genomics of Acidibacillus ferroxidans species.</title>
        <authorList>
            <person name="Oliveira G."/>
            <person name="Nunes G."/>
            <person name="Oliveira R."/>
            <person name="Araujo F."/>
            <person name="Salim A."/>
            <person name="Scholte L."/>
            <person name="Morais D."/>
            <person name="Nancucheo I."/>
            <person name="Johnson D.B."/>
            <person name="Grail B."/>
            <person name="Bittencourt J."/>
            <person name="Valadares R."/>
        </authorList>
    </citation>
    <scope>NUCLEOTIDE SEQUENCE [LARGE SCALE GENOMIC DNA]</scope>
    <source>
        <strain evidence="3 4">Y002</strain>
    </source>
</reference>
<gene>
    <name evidence="3" type="ORF">BM613_03610</name>
</gene>
<dbReference type="EMBL" id="MPDK01000004">
    <property type="protein sequence ID" value="PWI58321.1"/>
    <property type="molecule type" value="Genomic_DNA"/>
</dbReference>
<dbReference type="HAMAP" id="MF_00707">
    <property type="entry name" value="UPF0735"/>
    <property type="match status" value="1"/>
</dbReference>
<dbReference type="SUPFAM" id="SSF55021">
    <property type="entry name" value="ACT-like"/>
    <property type="match status" value="1"/>
</dbReference>